<keyword evidence="5" id="KW-0998">Cell outer membrane</keyword>
<evidence type="ECO:0000256" key="5">
    <source>
        <dbReference type="ARBA" id="ARBA00023237"/>
    </source>
</evidence>
<evidence type="ECO:0000256" key="4">
    <source>
        <dbReference type="ARBA" id="ARBA00023136"/>
    </source>
</evidence>
<dbReference type="PROSITE" id="PS51257">
    <property type="entry name" value="PROKAR_LIPOPROTEIN"/>
    <property type="match status" value="1"/>
</dbReference>
<gene>
    <name evidence="8" type="ORF">SAMN04488524_0179</name>
</gene>
<evidence type="ECO:0000256" key="2">
    <source>
        <dbReference type="ARBA" id="ARBA00006275"/>
    </source>
</evidence>
<protein>
    <submittedName>
        <fullName evidence="8">Starch-binding associating with outer membrane</fullName>
    </submittedName>
</protein>
<dbReference type="Proteomes" id="UP000192756">
    <property type="component" value="Unassembled WGS sequence"/>
</dbReference>
<evidence type="ECO:0000256" key="1">
    <source>
        <dbReference type="ARBA" id="ARBA00004442"/>
    </source>
</evidence>
<dbReference type="STRING" id="151894.SAMN04488524_0179"/>
<accession>A0A1W1YUQ5</accession>
<dbReference type="AlphaFoldDB" id="A0A1W1YUQ5"/>
<dbReference type="InterPro" id="IPR012944">
    <property type="entry name" value="SusD_RagB_dom"/>
</dbReference>
<feature type="domain" description="SusD-like N-terminal" evidence="7">
    <location>
        <begin position="35"/>
        <end position="241"/>
    </location>
</feature>
<comment type="subcellular location">
    <subcellularLocation>
        <location evidence="1">Cell outer membrane</location>
    </subcellularLocation>
</comment>
<dbReference type="GO" id="GO:0009279">
    <property type="term" value="C:cell outer membrane"/>
    <property type="evidence" value="ECO:0007669"/>
    <property type="project" value="UniProtKB-SubCell"/>
</dbReference>
<evidence type="ECO:0000259" key="6">
    <source>
        <dbReference type="Pfam" id="PF07980"/>
    </source>
</evidence>
<dbReference type="InterPro" id="IPR033985">
    <property type="entry name" value="SusD-like_N"/>
</dbReference>
<evidence type="ECO:0000313" key="8">
    <source>
        <dbReference type="EMBL" id="SMC39935.1"/>
    </source>
</evidence>
<dbReference type="InterPro" id="IPR011990">
    <property type="entry name" value="TPR-like_helical_dom_sf"/>
</dbReference>
<dbReference type="Pfam" id="PF07980">
    <property type="entry name" value="SusD_RagB"/>
    <property type="match status" value="1"/>
</dbReference>
<sequence length="622" mass="69559">MVINFKTVNMKTQHKTTLVLAIALLMSVFTGCKKDFFDLKDRNALDSQIWNNEGAIQFLLNDTYDVVMPEFPYEYSANNVIYASDEDRFSSSDAIMRKAIGVNGSLVSNDVKFIATKYQGTKGDNRYFDIARCNTALKEIPGGNLAQDIKNKLRGQFYALRALSYFELVRLYGGVPLVLEPQNPDNVKLEGRAKAAECFKSIVSDLDSAMTLLNGVTWNDATERGKFTRKAAAALKGRVLLYWASPQFNPVSDPAHPYDASRWQMAYLACKDAYDICKASGTALMQNYSDVFLKEGTVNTEAIIVRSYSSGVAKRGQNVEAKVRPGQEGGSASAFQPTLQLVESYPMKDGVPIGQGSSYTYDPVLFWLNRDPRFDATIAYNGSNWKLSGNAARRQWNYLKNASEGSTGILGFYMKRFANPDLAKGSVSYSNDFGGNGMDWIELRYAEVILNYAECANEVGNLTEAKNLVREIRIRAGIQQGAKDYGLALATNTTQMRDLIMEERKIEFAFEGKRGYDLRRTRRFHLLAGQMRILVWETKTDALRTELEAINPATGAMFREGVNVNDKTTFEKYFKTTVNTVGVTGFSIPETYYFYALPSTFMNSSPLLEQTIGWDGGTFDPL</sequence>
<dbReference type="Pfam" id="PF14322">
    <property type="entry name" value="SusD-like_3"/>
    <property type="match status" value="1"/>
</dbReference>
<evidence type="ECO:0000256" key="3">
    <source>
        <dbReference type="ARBA" id="ARBA00022729"/>
    </source>
</evidence>
<keyword evidence="4" id="KW-0472">Membrane</keyword>
<evidence type="ECO:0000313" key="9">
    <source>
        <dbReference type="Proteomes" id="UP000192756"/>
    </source>
</evidence>
<dbReference type="Gene3D" id="1.25.40.390">
    <property type="match status" value="1"/>
</dbReference>
<dbReference type="SUPFAM" id="SSF48452">
    <property type="entry name" value="TPR-like"/>
    <property type="match status" value="1"/>
</dbReference>
<dbReference type="EMBL" id="FWXT01000001">
    <property type="protein sequence ID" value="SMC39935.1"/>
    <property type="molecule type" value="Genomic_DNA"/>
</dbReference>
<comment type="similarity">
    <text evidence="2">Belongs to the SusD family.</text>
</comment>
<name>A0A1W1YUQ5_9SPHI</name>
<proteinExistence type="inferred from homology"/>
<keyword evidence="3" id="KW-0732">Signal</keyword>
<reference evidence="9" key="1">
    <citation type="submission" date="2017-04" db="EMBL/GenBank/DDBJ databases">
        <authorList>
            <person name="Varghese N."/>
            <person name="Submissions S."/>
        </authorList>
    </citation>
    <scope>NUCLEOTIDE SEQUENCE [LARGE SCALE GENOMIC DNA]</scope>
    <source>
        <strain evidence="9">DSM 12126</strain>
    </source>
</reference>
<evidence type="ECO:0000259" key="7">
    <source>
        <dbReference type="Pfam" id="PF14322"/>
    </source>
</evidence>
<keyword evidence="9" id="KW-1185">Reference proteome</keyword>
<feature type="domain" description="RagB/SusD" evidence="6">
    <location>
        <begin position="315"/>
        <end position="614"/>
    </location>
</feature>
<organism evidence="8 9">
    <name type="scientific">Pedobacter africanus</name>
    <dbReference type="NCBI Taxonomy" id="151894"/>
    <lineage>
        <taxon>Bacteria</taxon>
        <taxon>Pseudomonadati</taxon>
        <taxon>Bacteroidota</taxon>
        <taxon>Sphingobacteriia</taxon>
        <taxon>Sphingobacteriales</taxon>
        <taxon>Sphingobacteriaceae</taxon>
        <taxon>Pedobacter</taxon>
    </lineage>
</organism>